<accession>A0A1X6MZR6</accession>
<keyword evidence="2 3" id="KW-0560">Oxidoreductase</keyword>
<dbReference type="GO" id="GO:0051287">
    <property type="term" value="F:NAD binding"/>
    <property type="evidence" value="ECO:0007669"/>
    <property type="project" value="InterPro"/>
</dbReference>
<dbReference type="SUPFAM" id="SSF51735">
    <property type="entry name" value="NAD(P)-binding Rossmann-fold domains"/>
    <property type="match status" value="1"/>
</dbReference>
<feature type="domain" description="D-isomer specific 2-hydroxyacid dehydrogenase catalytic" evidence="4">
    <location>
        <begin position="66"/>
        <end position="324"/>
    </location>
</feature>
<dbReference type="PROSITE" id="PS00671">
    <property type="entry name" value="D_2_HYDROXYACID_DH_3"/>
    <property type="match status" value="1"/>
</dbReference>
<dbReference type="SUPFAM" id="SSF52283">
    <property type="entry name" value="Formate/glycerate dehydrogenase catalytic domain-like"/>
    <property type="match status" value="1"/>
</dbReference>
<evidence type="ECO:0000259" key="4">
    <source>
        <dbReference type="Pfam" id="PF00389"/>
    </source>
</evidence>
<dbReference type="CDD" id="cd12168">
    <property type="entry name" value="Mand_dh_like"/>
    <property type="match status" value="1"/>
</dbReference>
<sequence length="333" mass="36542">MPRVMICGDLVWAHKESEELFSGLADVVRMDSANRADFLAGLKPGGKYEGIVGFYRHNVSSAQIGLFDREIIDGLAAAGVKWIAHNGAGYDQIDVLYCKEKGIFVSNTPGAVDDATATTALFLLISALRCFSKAERSVRVGQWKNAHVAGEAHDLTGRTLAILGMGGIGLRLAHLVHAFPMRVIYHNRRKVPHAPEWCEYYGSDRLDEFLASAEVLSVHVPLNVQTTGLVDEKMIRKLPKGAVIVNTARGKVIDEAAMIRALEDGHLGAIGLDVFPDEPQVNPRLFEFPNAALLPHMGTETCDSQKKMEIRALTNLRDFLTKGKGDDLIPEFR</sequence>
<dbReference type="PANTHER" id="PTHR10996:SF257">
    <property type="entry name" value="GLYOXYLATE REDUCTASE 1"/>
    <property type="match status" value="1"/>
</dbReference>
<dbReference type="InterPro" id="IPR036291">
    <property type="entry name" value="NAD(P)-bd_dom_sf"/>
</dbReference>
<dbReference type="GeneID" id="36324155"/>
<dbReference type="InterPro" id="IPR029753">
    <property type="entry name" value="D-isomer_DH_CS"/>
</dbReference>
<dbReference type="Gene3D" id="3.40.50.720">
    <property type="entry name" value="NAD(P)-binding Rossmann-like Domain"/>
    <property type="match status" value="2"/>
</dbReference>
<dbReference type="PANTHER" id="PTHR10996">
    <property type="entry name" value="2-HYDROXYACID DEHYDROGENASE-RELATED"/>
    <property type="match status" value="1"/>
</dbReference>
<dbReference type="InterPro" id="IPR006140">
    <property type="entry name" value="D-isomer_DH_NAD-bd"/>
</dbReference>
<dbReference type="GO" id="GO:0016618">
    <property type="term" value="F:hydroxypyruvate reductase [NAD(P)H] activity"/>
    <property type="evidence" value="ECO:0007669"/>
    <property type="project" value="TreeGrafter"/>
</dbReference>
<keyword evidence="7" id="KW-1185">Reference proteome</keyword>
<evidence type="ECO:0000256" key="3">
    <source>
        <dbReference type="RuleBase" id="RU003719"/>
    </source>
</evidence>
<evidence type="ECO:0000256" key="1">
    <source>
        <dbReference type="ARBA" id="ARBA00005854"/>
    </source>
</evidence>
<comment type="similarity">
    <text evidence="1 3">Belongs to the D-isomer specific 2-hydroxyacid dehydrogenase family.</text>
</comment>
<evidence type="ECO:0000313" key="6">
    <source>
        <dbReference type="EMBL" id="OSX61845.1"/>
    </source>
</evidence>
<dbReference type="STRING" id="670580.A0A1X6MZR6"/>
<proteinExistence type="inferred from homology"/>
<protein>
    <recommendedName>
        <fullName evidence="8">D-isomer specific 2-hydroxyacid dehydrogenase NAD-binding domain-containing protein</fullName>
    </recommendedName>
</protein>
<dbReference type="InterPro" id="IPR029752">
    <property type="entry name" value="D-isomer_DH_CS1"/>
</dbReference>
<dbReference type="RefSeq" id="XP_024338639.1">
    <property type="nucleotide sequence ID" value="XM_024479205.1"/>
</dbReference>
<evidence type="ECO:0000313" key="7">
    <source>
        <dbReference type="Proteomes" id="UP000194127"/>
    </source>
</evidence>
<organism evidence="6 7">
    <name type="scientific">Postia placenta MAD-698-R-SB12</name>
    <dbReference type="NCBI Taxonomy" id="670580"/>
    <lineage>
        <taxon>Eukaryota</taxon>
        <taxon>Fungi</taxon>
        <taxon>Dikarya</taxon>
        <taxon>Basidiomycota</taxon>
        <taxon>Agaricomycotina</taxon>
        <taxon>Agaricomycetes</taxon>
        <taxon>Polyporales</taxon>
        <taxon>Adustoporiaceae</taxon>
        <taxon>Rhodonia</taxon>
    </lineage>
</organism>
<reference evidence="6 7" key="1">
    <citation type="submission" date="2017-04" db="EMBL/GenBank/DDBJ databases">
        <title>Genome Sequence of the Model Brown-Rot Fungus Postia placenta SB12.</title>
        <authorList>
            <consortium name="DOE Joint Genome Institute"/>
            <person name="Gaskell J."/>
            <person name="Kersten P."/>
            <person name="Larrondo L.F."/>
            <person name="Canessa P."/>
            <person name="Martinez D."/>
            <person name="Hibbett D."/>
            <person name="Schmoll M."/>
            <person name="Kubicek C.P."/>
            <person name="Martinez A.T."/>
            <person name="Yadav J."/>
            <person name="Master E."/>
            <person name="Magnuson J.K."/>
            <person name="James T."/>
            <person name="Yaver D."/>
            <person name="Berka R."/>
            <person name="Labutti K."/>
            <person name="Lipzen A."/>
            <person name="Aerts A."/>
            <person name="Barry K."/>
            <person name="Henrissat B."/>
            <person name="Blanchette R."/>
            <person name="Grigoriev I."/>
            <person name="Cullen D."/>
        </authorList>
    </citation>
    <scope>NUCLEOTIDE SEQUENCE [LARGE SCALE GENOMIC DNA]</scope>
    <source>
        <strain evidence="6 7">MAD-698-R-SB12</strain>
    </source>
</reference>
<dbReference type="GO" id="GO:0005829">
    <property type="term" value="C:cytosol"/>
    <property type="evidence" value="ECO:0007669"/>
    <property type="project" value="TreeGrafter"/>
</dbReference>
<dbReference type="Pfam" id="PF02826">
    <property type="entry name" value="2-Hacid_dh_C"/>
    <property type="match status" value="1"/>
</dbReference>
<dbReference type="InterPro" id="IPR006139">
    <property type="entry name" value="D-isomer_2_OHA_DH_cat_dom"/>
</dbReference>
<gene>
    <name evidence="6" type="ORF">POSPLADRAFT_1047091</name>
</gene>
<evidence type="ECO:0000256" key="2">
    <source>
        <dbReference type="ARBA" id="ARBA00023002"/>
    </source>
</evidence>
<dbReference type="PROSITE" id="PS00065">
    <property type="entry name" value="D_2_HYDROXYACID_DH_1"/>
    <property type="match status" value="1"/>
</dbReference>
<evidence type="ECO:0000259" key="5">
    <source>
        <dbReference type="Pfam" id="PF02826"/>
    </source>
</evidence>
<dbReference type="EMBL" id="KZ110598">
    <property type="protein sequence ID" value="OSX61845.1"/>
    <property type="molecule type" value="Genomic_DNA"/>
</dbReference>
<dbReference type="Pfam" id="PF00389">
    <property type="entry name" value="2-Hacid_dh"/>
    <property type="match status" value="1"/>
</dbReference>
<name>A0A1X6MZR6_9APHY</name>
<feature type="domain" description="D-isomer specific 2-hydroxyacid dehydrogenase NAD-binding" evidence="5">
    <location>
        <begin position="122"/>
        <end position="298"/>
    </location>
</feature>
<dbReference type="GO" id="GO:0030267">
    <property type="term" value="F:glyoxylate reductase (NADPH) activity"/>
    <property type="evidence" value="ECO:0007669"/>
    <property type="project" value="TreeGrafter"/>
</dbReference>
<dbReference type="OrthoDB" id="9991913at2759"/>
<dbReference type="InterPro" id="IPR050223">
    <property type="entry name" value="D-isomer_2-hydroxyacid_DH"/>
</dbReference>
<dbReference type="Proteomes" id="UP000194127">
    <property type="component" value="Unassembled WGS sequence"/>
</dbReference>
<evidence type="ECO:0008006" key="8">
    <source>
        <dbReference type="Google" id="ProtNLM"/>
    </source>
</evidence>
<dbReference type="AlphaFoldDB" id="A0A1X6MZR6"/>